<evidence type="ECO:0000313" key="1">
    <source>
        <dbReference type="EMBL" id="MPR37297.1"/>
    </source>
</evidence>
<accession>A0A7C9BMH1</accession>
<dbReference type="RefSeq" id="WP_152766674.1">
    <property type="nucleotide sequence ID" value="NZ_WHLY01000004.1"/>
</dbReference>
<keyword evidence="2" id="KW-1185">Reference proteome</keyword>
<reference evidence="1 2" key="1">
    <citation type="submission" date="2019-10" db="EMBL/GenBank/DDBJ databases">
        <title>Draft Genome Sequence of Cytophagaceae sp. SJW1-29.</title>
        <authorList>
            <person name="Choi A."/>
        </authorList>
    </citation>
    <scope>NUCLEOTIDE SEQUENCE [LARGE SCALE GENOMIC DNA]</scope>
    <source>
        <strain evidence="1 2">SJW1-29</strain>
    </source>
</reference>
<comment type="caution">
    <text evidence="1">The sequence shown here is derived from an EMBL/GenBank/DDBJ whole genome shotgun (WGS) entry which is preliminary data.</text>
</comment>
<sequence length="102" mass="10873">MVATHVAVGGSSEARHDVAPVPAGRQYECIVTGVDLPWECLPGKTPATGVWVVGRRLDDGAAGEISIKFNGTVYKGSFKRIGRGYVFNWPYGSGVTFTTKSI</sequence>
<evidence type="ECO:0000313" key="2">
    <source>
        <dbReference type="Proteomes" id="UP000479293"/>
    </source>
</evidence>
<dbReference type="AlphaFoldDB" id="A0A7C9BMH1"/>
<dbReference type="EMBL" id="WHLY01000004">
    <property type="protein sequence ID" value="MPR37297.1"/>
    <property type="molecule type" value="Genomic_DNA"/>
</dbReference>
<proteinExistence type="predicted"/>
<protein>
    <submittedName>
        <fullName evidence="1">Uncharacterized protein</fullName>
    </submittedName>
</protein>
<dbReference type="Proteomes" id="UP000479293">
    <property type="component" value="Unassembled WGS sequence"/>
</dbReference>
<name>A0A7C9BMH1_9BACT</name>
<gene>
    <name evidence="1" type="ORF">GBK04_29210</name>
</gene>
<organism evidence="1 2">
    <name type="scientific">Salmonirosea aquatica</name>
    <dbReference type="NCBI Taxonomy" id="2654236"/>
    <lineage>
        <taxon>Bacteria</taxon>
        <taxon>Pseudomonadati</taxon>
        <taxon>Bacteroidota</taxon>
        <taxon>Cytophagia</taxon>
        <taxon>Cytophagales</taxon>
        <taxon>Spirosomataceae</taxon>
        <taxon>Salmonirosea</taxon>
    </lineage>
</organism>